<dbReference type="PROSITE" id="PS51013">
    <property type="entry name" value="PANNEXIN"/>
    <property type="match status" value="1"/>
</dbReference>
<evidence type="ECO:0000256" key="10">
    <source>
        <dbReference type="ARBA" id="ARBA00023136"/>
    </source>
</evidence>
<keyword evidence="7" id="KW-0965">Cell junction</keyword>
<name>A0AA36D0V5_9BILA</name>
<keyword evidence="5 12" id="KW-0812">Transmembrane</keyword>
<evidence type="ECO:0000256" key="8">
    <source>
        <dbReference type="ARBA" id="ARBA00022989"/>
    </source>
</evidence>
<dbReference type="PANTHER" id="PTHR11893">
    <property type="entry name" value="INNEXIN"/>
    <property type="match status" value="1"/>
</dbReference>
<evidence type="ECO:0000256" key="4">
    <source>
        <dbReference type="ARBA" id="ARBA00022475"/>
    </source>
</evidence>
<evidence type="ECO:0000256" key="5">
    <source>
        <dbReference type="ARBA" id="ARBA00022692"/>
    </source>
</evidence>
<keyword evidence="8 12" id="KW-1133">Transmembrane helix</keyword>
<keyword evidence="10 12" id="KW-0472">Membrane</keyword>
<evidence type="ECO:0000256" key="3">
    <source>
        <dbReference type="ARBA" id="ARBA00022448"/>
    </source>
</evidence>
<proteinExistence type="inferred from homology"/>
<feature type="transmembrane region" description="Helical" evidence="12">
    <location>
        <begin position="32"/>
        <end position="50"/>
    </location>
</feature>
<feature type="non-terminal residue" evidence="13">
    <location>
        <position position="100"/>
    </location>
</feature>
<comment type="similarity">
    <text evidence="12">Belongs to the pannexin family.</text>
</comment>
<sequence>MMFEVPYLNYLFELLLFGRRDDRGLHGKADRLNHFVTAGLLLFFCLVISARQYVGSAMQCWFPQEYSGSWMEYVHDYCFIQNTYYVAFNDTNVSDDEVRI</sequence>
<dbReference type="Proteomes" id="UP001177023">
    <property type="component" value="Unassembled WGS sequence"/>
</dbReference>
<evidence type="ECO:0000256" key="1">
    <source>
        <dbReference type="ARBA" id="ARBA00004610"/>
    </source>
</evidence>
<comment type="caution">
    <text evidence="13">The sequence shown here is derived from an EMBL/GenBank/DDBJ whole genome shotgun (WGS) entry which is preliminary data.</text>
</comment>
<comment type="caution">
    <text evidence="12">Lacks conserved residue(s) required for the propagation of feature annotation.</text>
</comment>
<evidence type="ECO:0000256" key="12">
    <source>
        <dbReference type="RuleBase" id="RU010713"/>
    </source>
</evidence>
<comment type="function">
    <text evidence="12">Structural component of the gap junctions.</text>
</comment>
<keyword evidence="4" id="KW-1003">Cell membrane</keyword>
<protein>
    <recommendedName>
        <fullName evidence="12">Innexin</fullName>
    </recommendedName>
</protein>
<evidence type="ECO:0000256" key="9">
    <source>
        <dbReference type="ARBA" id="ARBA00023065"/>
    </source>
</evidence>
<keyword evidence="6" id="KW-0303">Gap junction</keyword>
<evidence type="ECO:0000256" key="11">
    <source>
        <dbReference type="ARBA" id="ARBA00023303"/>
    </source>
</evidence>
<comment type="subcellular location">
    <subcellularLocation>
        <location evidence="1">Cell junction</location>
        <location evidence="1">Gap junction</location>
    </subcellularLocation>
    <subcellularLocation>
        <location evidence="2 12">Cell membrane</location>
        <topology evidence="2 12">Multi-pass membrane protein</topology>
    </subcellularLocation>
</comment>
<evidence type="ECO:0000313" key="13">
    <source>
        <dbReference type="EMBL" id="CAJ0578968.1"/>
    </source>
</evidence>
<dbReference type="InterPro" id="IPR000990">
    <property type="entry name" value="Innexin"/>
</dbReference>
<keyword evidence="14" id="KW-1185">Reference proteome</keyword>
<evidence type="ECO:0000313" key="14">
    <source>
        <dbReference type="Proteomes" id="UP001177023"/>
    </source>
</evidence>
<dbReference type="PANTHER" id="PTHR11893:SF20">
    <property type="entry name" value="INNEXIN-3"/>
    <property type="match status" value="1"/>
</dbReference>
<reference evidence="13" key="1">
    <citation type="submission" date="2023-06" db="EMBL/GenBank/DDBJ databases">
        <authorList>
            <person name="Delattre M."/>
        </authorList>
    </citation>
    <scope>NUCLEOTIDE SEQUENCE</scope>
    <source>
        <strain evidence="13">AF72</strain>
    </source>
</reference>
<evidence type="ECO:0000256" key="7">
    <source>
        <dbReference type="ARBA" id="ARBA00022949"/>
    </source>
</evidence>
<dbReference type="EMBL" id="CATQJA010002655">
    <property type="protein sequence ID" value="CAJ0578968.1"/>
    <property type="molecule type" value="Genomic_DNA"/>
</dbReference>
<dbReference type="AlphaFoldDB" id="A0AA36D0V5"/>
<dbReference type="GO" id="GO:0005921">
    <property type="term" value="C:gap junction"/>
    <property type="evidence" value="ECO:0007669"/>
    <property type="project" value="UniProtKB-SubCell"/>
</dbReference>
<evidence type="ECO:0000256" key="6">
    <source>
        <dbReference type="ARBA" id="ARBA00022868"/>
    </source>
</evidence>
<evidence type="ECO:0000256" key="2">
    <source>
        <dbReference type="ARBA" id="ARBA00004651"/>
    </source>
</evidence>
<keyword evidence="3 12" id="KW-0813">Transport</keyword>
<keyword evidence="9 12" id="KW-0406">Ion transport</keyword>
<dbReference type="GO" id="GO:0005886">
    <property type="term" value="C:plasma membrane"/>
    <property type="evidence" value="ECO:0007669"/>
    <property type="project" value="UniProtKB-SubCell"/>
</dbReference>
<dbReference type="Pfam" id="PF00876">
    <property type="entry name" value="Innexin"/>
    <property type="match status" value="1"/>
</dbReference>
<organism evidence="13 14">
    <name type="scientific">Mesorhabditis spiculigera</name>
    <dbReference type="NCBI Taxonomy" id="96644"/>
    <lineage>
        <taxon>Eukaryota</taxon>
        <taxon>Metazoa</taxon>
        <taxon>Ecdysozoa</taxon>
        <taxon>Nematoda</taxon>
        <taxon>Chromadorea</taxon>
        <taxon>Rhabditida</taxon>
        <taxon>Rhabditina</taxon>
        <taxon>Rhabditomorpha</taxon>
        <taxon>Rhabditoidea</taxon>
        <taxon>Rhabditidae</taxon>
        <taxon>Mesorhabditinae</taxon>
        <taxon>Mesorhabditis</taxon>
    </lineage>
</organism>
<accession>A0AA36D0V5</accession>
<dbReference type="GO" id="GO:0005243">
    <property type="term" value="F:gap junction channel activity"/>
    <property type="evidence" value="ECO:0007669"/>
    <property type="project" value="TreeGrafter"/>
</dbReference>
<gene>
    <name evidence="12" type="primary">inx</name>
    <name evidence="13" type="ORF">MSPICULIGERA_LOCUS17206</name>
</gene>
<dbReference type="GO" id="GO:0034220">
    <property type="term" value="P:monoatomic ion transmembrane transport"/>
    <property type="evidence" value="ECO:0007669"/>
    <property type="project" value="UniProtKB-KW"/>
</dbReference>
<keyword evidence="11 12" id="KW-0407">Ion channel</keyword>